<evidence type="ECO:0000313" key="1">
    <source>
        <dbReference type="EMBL" id="MFC0528813.1"/>
    </source>
</evidence>
<keyword evidence="2" id="KW-1185">Reference proteome</keyword>
<organism evidence="1 2">
    <name type="scientific">Phytohabitans kaempferiae</name>
    <dbReference type="NCBI Taxonomy" id="1620943"/>
    <lineage>
        <taxon>Bacteria</taxon>
        <taxon>Bacillati</taxon>
        <taxon>Actinomycetota</taxon>
        <taxon>Actinomycetes</taxon>
        <taxon>Micromonosporales</taxon>
        <taxon>Micromonosporaceae</taxon>
    </lineage>
</organism>
<proteinExistence type="predicted"/>
<gene>
    <name evidence="1" type="ORF">ACFFIA_14205</name>
</gene>
<reference evidence="1 2" key="1">
    <citation type="submission" date="2024-09" db="EMBL/GenBank/DDBJ databases">
        <authorList>
            <person name="Sun Q."/>
            <person name="Mori K."/>
        </authorList>
    </citation>
    <scope>NUCLEOTIDE SEQUENCE [LARGE SCALE GENOMIC DNA]</scope>
    <source>
        <strain evidence="1 2">TBRC 3947</strain>
    </source>
</reference>
<protein>
    <recommendedName>
        <fullName evidence="3">CU044_5270 family protein</fullName>
    </recommendedName>
</protein>
<comment type="caution">
    <text evidence="1">The sequence shown here is derived from an EMBL/GenBank/DDBJ whole genome shotgun (WGS) entry which is preliminary data.</text>
</comment>
<dbReference type="RefSeq" id="WP_377250882.1">
    <property type="nucleotide sequence ID" value="NZ_JBHLUH010000021.1"/>
</dbReference>
<sequence length="358" mass="37193">MGYIDEEHDDDLVRQVVLASNPVRGLPVPPPQASPAELRARVRARHAGRDTPRLRVWAARSRGWVLPTVAGTTVAAVAVLGAAGAGVLAGRGGPGPAPVAESPSAVPASVPVGTPSALALSTVGEPPAARPHLAALARSVRGVPEEPAVGGYTYVHVQTWAAGRSRGARPSARDERLWWAADRSGRAVTTVLAQPPPVPVPVVPGPSTSDTFITDYEPGKVPVVVDAPSAQAPILAFQLADRHPLSEGPRGVLRAVADLYRHHDLDPAQRAAALQVLADTDGVDYRGTVVDRTGRRGVAVSVDSDGGATRDVAVFDPRAGHLLSYERVELVGAATSPSRSPALVAYVLYLSSGRTDST</sequence>
<evidence type="ECO:0008006" key="3">
    <source>
        <dbReference type="Google" id="ProtNLM"/>
    </source>
</evidence>
<name>A0ABV6M2W8_9ACTN</name>
<accession>A0ABV6M2W8</accession>
<dbReference type="EMBL" id="JBHLUH010000021">
    <property type="protein sequence ID" value="MFC0528813.1"/>
    <property type="molecule type" value="Genomic_DNA"/>
</dbReference>
<dbReference type="Proteomes" id="UP001589867">
    <property type="component" value="Unassembled WGS sequence"/>
</dbReference>
<evidence type="ECO:0000313" key="2">
    <source>
        <dbReference type="Proteomes" id="UP001589867"/>
    </source>
</evidence>